<reference evidence="1" key="1">
    <citation type="journal article" date="2014" name="Int. J. Syst. Evol. Microbiol.">
        <title>Complete genome sequence of Corynebacterium casei LMG S-19264T (=DSM 44701T), isolated from a smear-ripened cheese.</title>
        <authorList>
            <consortium name="US DOE Joint Genome Institute (JGI-PGF)"/>
            <person name="Walter F."/>
            <person name="Albersmeier A."/>
            <person name="Kalinowski J."/>
            <person name="Ruckert C."/>
        </authorList>
    </citation>
    <scope>NUCLEOTIDE SEQUENCE</scope>
    <source>
        <strain evidence="1">JCM 4386</strain>
    </source>
</reference>
<reference evidence="1" key="2">
    <citation type="submission" date="2020-09" db="EMBL/GenBank/DDBJ databases">
        <authorList>
            <person name="Sun Q."/>
            <person name="Ohkuma M."/>
        </authorList>
    </citation>
    <scope>NUCLEOTIDE SEQUENCE</scope>
    <source>
        <strain evidence="1">JCM 4386</strain>
    </source>
</reference>
<dbReference type="Proteomes" id="UP000606194">
    <property type="component" value="Unassembled WGS sequence"/>
</dbReference>
<protein>
    <submittedName>
        <fullName evidence="1">Uncharacterized protein</fullName>
    </submittedName>
</protein>
<keyword evidence="2" id="KW-1185">Reference proteome</keyword>
<name>A0A918GC03_9ACTN</name>
<sequence length="344" mass="37126">MSPARALVADDEPALVDFLSTFPGERRGPAFWQDRLALWWRRNPAFTGEQPRGWVLHRAGAVVGFLGNVPSRLQLDGKPVVVWNATTWRVREEFRSESLALLFAHAEAARGGVAVYSTPNARARTIMDRLGFTPLPAGDSTTSLLPARPSGPTHAVAAYAARLGIAPSGPPAADAHTVPPGCEAVVLRDADERFDELWRRTRGQFAGTAVRSADAVRWYCFAGAHHRKILLGALRDGVLRGFAVAQRFEDGEVSGLRLRDLWADLSDAAIVDTLCLGVIAEARDAGCELVHVPPLEPRITRRLRRLGAWQGAAPPPAGRLRAPAGLLPAPASLYLSENLGDTGL</sequence>
<dbReference type="EMBL" id="BMTL01000054">
    <property type="protein sequence ID" value="GGS28207.1"/>
    <property type="molecule type" value="Genomic_DNA"/>
</dbReference>
<proteinExistence type="predicted"/>
<evidence type="ECO:0000313" key="2">
    <source>
        <dbReference type="Proteomes" id="UP000606194"/>
    </source>
</evidence>
<dbReference type="InterPro" id="IPR016181">
    <property type="entry name" value="Acyl_CoA_acyltransferase"/>
</dbReference>
<organism evidence="1 2">
    <name type="scientific">Streptomyces humidus</name>
    <dbReference type="NCBI Taxonomy" id="52259"/>
    <lineage>
        <taxon>Bacteria</taxon>
        <taxon>Bacillati</taxon>
        <taxon>Actinomycetota</taxon>
        <taxon>Actinomycetes</taxon>
        <taxon>Kitasatosporales</taxon>
        <taxon>Streptomycetaceae</taxon>
        <taxon>Streptomyces</taxon>
    </lineage>
</organism>
<dbReference type="SUPFAM" id="SSF55729">
    <property type="entry name" value="Acyl-CoA N-acyltransferases (Nat)"/>
    <property type="match status" value="1"/>
</dbReference>
<dbReference type="AlphaFoldDB" id="A0A918GC03"/>
<gene>
    <name evidence="1" type="ORF">GCM10010269_78580</name>
</gene>
<comment type="caution">
    <text evidence="1">The sequence shown here is derived from an EMBL/GenBank/DDBJ whole genome shotgun (WGS) entry which is preliminary data.</text>
</comment>
<accession>A0A918GC03</accession>
<evidence type="ECO:0000313" key="1">
    <source>
        <dbReference type="EMBL" id="GGS28207.1"/>
    </source>
</evidence>
<dbReference type="RefSeq" id="WP_190154093.1">
    <property type="nucleotide sequence ID" value="NZ_BMTL01000054.1"/>
</dbReference>